<feature type="transmembrane region" description="Helical" evidence="1">
    <location>
        <begin position="20"/>
        <end position="38"/>
    </location>
</feature>
<evidence type="ECO:0000256" key="1">
    <source>
        <dbReference type="SAM" id="Phobius"/>
    </source>
</evidence>
<evidence type="ECO:0000313" key="3">
    <source>
        <dbReference type="Proteomes" id="UP000248887"/>
    </source>
</evidence>
<dbReference type="EMBL" id="QFQD01000015">
    <property type="protein sequence ID" value="PZQ83923.1"/>
    <property type="molecule type" value="Genomic_DNA"/>
</dbReference>
<sequence>MMLRFTTARAKGDAQPWPWPARIPAMIFAYGGAILAVLTTERLMHSATSASYAAIAVVPGGLVAGICAFALSFRPRSRLFVLAAVVVVALLPLGVIALSYDFREYRALFEQRALLLAPILAAAMALVTSVLIAGGVFPARERGPAR</sequence>
<dbReference type="Proteomes" id="UP000248887">
    <property type="component" value="Unassembled WGS sequence"/>
</dbReference>
<feature type="transmembrane region" description="Helical" evidence="1">
    <location>
        <begin position="114"/>
        <end position="137"/>
    </location>
</feature>
<organism evidence="2 3">
    <name type="scientific">Ancylobacter novellus</name>
    <name type="common">Thiobacillus novellus</name>
    <dbReference type="NCBI Taxonomy" id="921"/>
    <lineage>
        <taxon>Bacteria</taxon>
        <taxon>Pseudomonadati</taxon>
        <taxon>Pseudomonadota</taxon>
        <taxon>Alphaproteobacteria</taxon>
        <taxon>Hyphomicrobiales</taxon>
        <taxon>Xanthobacteraceae</taxon>
        <taxon>Ancylobacter</taxon>
    </lineage>
</organism>
<name>A0A2W5SXF9_ANCNO</name>
<feature type="transmembrane region" description="Helical" evidence="1">
    <location>
        <begin position="79"/>
        <end position="102"/>
    </location>
</feature>
<proteinExistence type="predicted"/>
<keyword evidence="1" id="KW-1133">Transmembrane helix</keyword>
<dbReference type="AlphaFoldDB" id="A0A2W5SXF9"/>
<gene>
    <name evidence="2" type="ORF">DI549_06450</name>
</gene>
<keyword evidence="1" id="KW-0472">Membrane</keyword>
<keyword evidence="1" id="KW-0812">Transmembrane</keyword>
<evidence type="ECO:0000313" key="2">
    <source>
        <dbReference type="EMBL" id="PZQ83923.1"/>
    </source>
</evidence>
<protein>
    <submittedName>
        <fullName evidence="2">Uncharacterized protein</fullName>
    </submittedName>
</protein>
<accession>A0A2W5SXF9</accession>
<feature type="transmembrane region" description="Helical" evidence="1">
    <location>
        <begin position="50"/>
        <end position="73"/>
    </location>
</feature>
<comment type="caution">
    <text evidence="2">The sequence shown here is derived from an EMBL/GenBank/DDBJ whole genome shotgun (WGS) entry which is preliminary data.</text>
</comment>
<reference evidence="2 3" key="1">
    <citation type="submission" date="2017-08" db="EMBL/GenBank/DDBJ databases">
        <title>Infants hospitalized years apart are colonized by the same room-sourced microbial strains.</title>
        <authorList>
            <person name="Brooks B."/>
            <person name="Olm M.R."/>
            <person name="Firek B.A."/>
            <person name="Baker R."/>
            <person name="Thomas B.C."/>
            <person name="Morowitz M.J."/>
            <person name="Banfield J.F."/>
        </authorList>
    </citation>
    <scope>NUCLEOTIDE SEQUENCE [LARGE SCALE GENOMIC DNA]</scope>
    <source>
        <strain evidence="2">S2_005_001_R2_27</strain>
    </source>
</reference>